<dbReference type="EMBL" id="CAKMRJ010003334">
    <property type="protein sequence ID" value="CAH1433736.1"/>
    <property type="molecule type" value="Genomic_DNA"/>
</dbReference>
<dbReference type="Proteomes" id="UP001157418">
    <property type="component" value="Unassembled WGS sequence"/>
</dbReference>
<keyword evidence="1" id="KW-1133">Transmembrane helix</keyword>
<gene>
    <name evidence="2" type="ORF">LVIROSA_LOCUS20310</name>
</gene>
<keyword evidence="3" id="KW-1185">Reference proteome</keyword>
<evidence type="ECO:0000313" key="2">
    <source>
        <dbReference type="EMBL" id="CAH1433736.1"/>
    </source>
</evidence>
<name>A0AAU9N7D5_9ASTR</name>
<sequence>MQEGGVYSPETAMSRKSVFGLPLLGLAVALRGSLVLLVVSGLSAMGGMLTACRSSELVATSFEGSFVSLLPLDSTVVASGKLPVVSLTVAQWRCLKKCGWRHCHLDWHRLLEWDQCCDMCVCR</sequence>
<evidence type="ECO:0000256" key="1">
    <source>
        <dbReference type="SAM" id="Phobius"/>
    </source>
</evidence>
<dbReference type="AlphaFoldDB" id="A0AAU9N7D5"/>
<reference evidence="2 3" key="1">
    <citation type="submission" date="2022-01" db="EMBL/GenBank/DDBJ databases">
        <authorList>
            <person name="Xiong W."/>
            <person name="Schranz E."/>
        </authorList>
    </citation>
    <scope>NUCLEOTIDE SEQUENCE [LARGE SCALE GENOMIC DNA]</scope>
</reference>
<organism evidence="2 3">
    <name type="scientific">Lactuca virosa</name>
    <dbReference type="NCBI Taxonomy" id="75947"/>
    <lineage>
        <taxon>Eukaryota</taxon>
        <taxon>Viridiplantae</taxon>
        <taxon>Streptophyta</taxon>
        <taxon>Embryophyta</taxon>
        <taxon>Tracheophyta</taxon>
        <taxon>Spermatophyta</taxon>
        <taxon>Magnoliopsida</taxon>
        <taxon>eudicotyledons</taxon>
        <taxon>Gunneridae</taxon>
        <taxon>Pentapetalae</taxon>
        <taxon>asterids</taxon>
        <taxon>campanulids</taxon>
        <taxon>Asterales</taxon>
        <taxon>Asteraceae</taxon>
        <taxon>Cichorioideae</taxon>
        <taxon>Cichorieae</taxon>
        <taxon>Lactucinae</taxon>
        <taxon>Lactuca</taxon>
    </lineage>
</organism>
<protein>
    <submittedName>
        <fullName evidence="2">Uncharacterized protein</fullName>
    </submittedName>
</protein>
<feature type="transmembrane region" description="Helical" evidence="1">
    <location>
        <begin position="20"/>
        <end position="39"/>
    </location>
</feature>
<proteinExistence type="predicted"/>
<accession>A0AAU9N7D5</accession>
<comment type="caution">
    <text evidence="2">The sequence shown here is derived from an EMBL/GenBank/DDBJ whole genome shotgun (WGS) entry which is preliminary data.</text>
</comment>
<keyword evidence="1" id="KW-0812">Transmembrane</keyword>
<keyword evidence="1" id="KW-0472">Membrane</keyword>
<evidence type="ECO:0000313" key="3">
    <source>
        <dbReference type="Proteomes" id="UP001157418"/>
    </source>
</evidence>